<keyword evidence="2" id="KW-0547">Nucleotide-binding</keyword>
<evidence type="ECO:0000256" key="6">
    <source>
        <dbReference type="ARBA" id="ARBA00023125"/>
    </source>
</evidence>
<evidence type="ECO:0000256" key="5">
    <source>
        <dbReference type="ARBA" id="ARBA00022840"/>
    </source>
</evidence>
<dbReference type="GeneID" id="8095063"/>
<dbReference type="Proteomes" id="UP000053911">
    <property type="component" value="Unassembled WGS sequence"/>
</dbReference>
<organism evidence="14 15">
    <name type="scientific">Thermococcus sibiricus</name>
    <dbReference type="NCBI Taxonomy" id="172049"/>
    <lineage>
        <taxon>Archaea</taxon>
        <taxon>Methanobacteriati</taxon>
        <taxon>Methanobacteriota</taxon>
        <taxon>Thermococci</taxon>
        <taxon>Thermococcales</taxon>
        <taxon>Thermococcaceae</taxon>
        <taxon>Thermococcus</taxon>
    </lineage>
</organism>
<keyword evidence="7" id="KW-0413">Isomerase</keyword>
<dbReference type="SUPFAM" id="SSF52540">
    <property type="entry name" value="P-loop containing nucleoside triphosphate hydrolases"/>
    <property type="match status" value="1"/>
</dbReference>
<feature type="domain" description="Helicase HerA barrel" evidence="13">
    <location>
        <begin position="4"/>
        <end position="95"/>
    </location>
</feature>
<gene>
    <name evidence="14" type="ORF">XD54_0865</name>
</gene>
<dbReference type="GO" id="GO:0016787">
    <property type="term" value="F:hydrolase activity"/>
    <property type="evidence" value="ECO:0007669"/>
    <property type="project" value="UniProtKB-KW"/>
</dbReference>
<dbReference type="EMBL" id="LGFD01000013">
    <property type="protein sequence ID" value="KUK17848.1"/>
    <property type="molecule type" value="Genomic_DNA"/>
</dbReference>
<dbReference type="InterPro" id="IPR002789">
    <property type="entry name" value="HerA_central"/>
</dbReference>
<dbReference type="PATRIC" id="fig|172049.5.peg.1698"/>
<evidence type="ECO:0000259" key="12">
    <source>
        <dbReference type="Pfam" id="PF05872"/>
    </source>
</evidence>
<keyword evidence="5" id="KW-0067">ATP-binding</keyword>
<evidence type="ECO:0000256" key="2">
    <source>
        <dbReference type="ARBA" id="ARBA00022741"/>
    </source>
</evidence>
<comment type="catalytic activity">
    <reaction evidence="9">
        <text>ATP + H2O = ADP + phosphate + H(+)</text>
        <dbReference type="Rhea" id="RHEA:13065"/>
        <dbReference type="ChEBI" id="CHEBI:15377"/>
        <dbReference type="ChEBI" id="CHEBI:15378"/>
        <dbReference type="ChEBI" id="CHEBI:30616"/>
        <dbReference type="ChEBI" id="CHEBI:43474"/>
        <dbReference type="ChEBI" id="CHEBI:456216"/>
        <dbReference type="EC" id="5.6.2.3"/>
    </reaction>
</comment>
<dbReference type="AlphaFoldDB" id="A0A101EM88"/>
<dbReference type="OMA" id="NKLCSRH"/>
<evidence type="ECO:0000256" key="8">
    <source>
        <dbReference type="ARBA" id="ARBA00034617"/>
    </source>
</evidence>
<dbReference type="InterPro" id="IPR027417">
    <property type="entry name" value="P-loop_NTPase"/>
</dbReference>
<protein>
    <submittedName>
        <fullName evidence="14">Bipolar DNA helicase</fullName>
    </submittedName>
</protein>
<keyword evidence="4 14" id="KW-0347">Helicase</keyword>
<dbReference type="PANTHER" id="PTHR42957:SF1">
    <property type="entry name" value="HELICASE MJ1565-RELATED"/>
    <property type="match status" value="1"/>
</dbReference>
<evidence type="ECO:0000313" key="14">
    <source>
        <dbReference type="EMBL" id="KUK17848.1"/>
    </source>
</evidence>
<evidence type="ECO:0000259" key="13">
    <source>
        <dbReference type="Pfam" id="PF09378"/>
    </source>
</evidence>
<dbReference type="GO" id="GO:0005524">
    <property type="term" value="F:ATP binding"/>
    <property type="evidence" value="ECO:0007669"/>
    <property type="project" value="UniProtKB-KW"/>
</dbReference>
<dbReference type="RefSeq" id="WP_012766123.1">
    <property type="nucleotide sequence ID" value="NZ_LGFD01000013.1"/>
</dbReference>
<keyword evidence="6" id="KW-0238">DNA-binding</keyword>
<dbReference type="InterPro" id="IPR033186">
    <property type="entry name" value="HerA_C"/>
</dbReference>
<evidence type="ECO:0000259" key="11">
    <source>
        <dbReference type="Pfam" id="PF01935"/>
    </source>
</evidence>
<evidence type="ECO:0000313" key="15">
    <source>
        <dbReference type="Proteomes" id="UP000053911"/>
    </source>
</evidence>
<comment type="catalytic activity">
    <reaction evidence="10">
        <text>ATP + H2O = ADP + phosphate + H(+)</text>
        <dbReference type="Rhea" id="RHEA:13065"/>
        <dbReference type="ChEBI" id="CHEBI:15377"/>
        <dbReference type="ChEBI" id="CHEBI:15378"/>
        <dbReference type="ChEBI" id="CHEBI:30616"/>
        <dbReference type="ChEBI" id="CHEBI:43474"/>
        <dbReference type="ChEBI" id="CHEBI:456216"/>
        <dbReference type="EC" id="5.6.2.4"/>
    </reaction>
</comment>
<dbReference type="InterPro" id="IPR018538">
    <property type="entry name" value="HerA_barrel_dom"/>
</dbReference>
<dbReference type="GO" id="GO:0043139">
    <property type="term" value="F:5'-3' DNA helicase activity"/>
    <property type="evidence" value="ECO:0007669"/>
    <property type="project" value="UniProtKB-EC"/>
</dbReference>
<dbReference type="GO" id="GO:0043138">
    <property type="term" value="F:3'-5' DNA helicase activity"/>
    <property type="evidence" value="ECO:0007669"/>
    <property type="project" value="UniProtKB-EC"/>
</dbReference>
<reference evidence="15" key="1">
    <citation type="journal article" date="2015" name="MBio">
        <title>Genome-Resolved Metagenomic Analysis Reveals Roles for Candidate Phyla and Other Microbial Community Members in Biogeochemical Transformations in Oil Reservoirs.</title>
        <authorList>
            <person name="Hu P."/>
            <person name="Tom L."/>
            <person name="Singh A."/>
            <person name="Thomas B.C."/>
            <person name="Baker B.J."/>
            <person name="Piceno Y.M."/>
            <person name="Andersen G.L."/>
            <person name="Banfield J.F."/>
        </authorList>
    </citation>
    <scope>NUCLEOTIDE SEQUENCE [LARGE SCALE GENOMIC DNA]</scope>
</reference>
<dbReference type="PANTHER" id="PTHR42957">
    <property type="entry name" value="HELICASE MJ1565-RELATED"/>
    <property type="match status" value="1"/>
</dbReference>
<dbReference type="Gene3D" id="3.40.50.300">
    <property type="entry name" value="P-loop containing nucleotide triphosphate hydrolases"/>
    <property type="match status" value="2"/>
</dbReference>
<comment type="catalytic activity">
    <reaction evidence="8">
        <text>Couples ATP hydrolysis with the unwinding of duplex DNA by translocating in the 3'-5' direction.</text>
        <dbReference type="EC" id="5.6.2.4"/>
    </reaction>
</comment>
<proteinExistence type="inferred from homology"/>
<dbReference type="InterPro" id="IPR008571">
    <property type="entry name" value="HerA-like"/>
</dbReference>
<evidence type="ECO:0000256" key="4">
    <source>
        <dbReference type="ARBA" id="ARBA00022806"/>
    </source>
</evidence>
<evidence type="ECO:0000256" key="7">
    <source>
        <dbReference type="ARBA" id="ARBA00023235"/>
    </source>
</evidence>
<feature type="domain" description="Helicase HerA-like C-terminal" evidence="12">
    <location>
        <begin position="403"/>
        <end position="504"/>
    </location>
</feature>
<dbReference type="Pfam" id="PF01935">
    <property type="entry name" value="DUF87"/>
    <property type="match status" value="1"/>
</dbReference>
<dbReference type="GO" id="GO:0003677">
    <property type="term" value="F:DNA binding"/>
    <property type="evidence" value="ECO:0007669"/>
    <property type="project" value="UniProtKB-KW"/>
</dbReference>
<evidence type="ECO:0000256" key="1">
    <source>
        <dbReference type="ARBA" id="ARBA00007816"/>
    </source>
</evidence>
<evidence type="ECO:0000256" key="10">
    <source>
        <dbReference type="ARBA" id="ARBA00048988"/>
    </source>
</evidence>
<evidence type="ECO:0000256" key="3">
    <source>
        <dbReference type="ARBA" id="ARBA00022801"/>
    </source>
</evidence>
<evidence type="ECO:0000256" key="9">
    <source>
        <dbReference type="ARBA" id="ARBA00048954"/>
    </source>
</evidence>
<name>A0A101EM88_9EURY</name>
<comment type="caution">
    <text evidence="14">The sequence shown here is derived from an EMBL/GenBank/DDBJ whole genome shotgun (WGS) entry which is preliminary data.</text>
</comment>
<dbReference type="Pfam" id="PF05872">
    <property type="entry name" value="HerA_C"/>
    <property type="match status" value="1"/>
</dbReference>
<accession>A0A101EM88</accession>
<sequence>MAKVGIVYGESSTDYFTFIVDPQNMPNFGEFVVVKNRNGDEVLAVVKGVRNINWLMGVGKGSYDYIEKTVNVFSKGVLDKSESIIASAKVLGVLRTKEDIENGNFEFRQRPNRVPIKPGEVVERAKDEDLERIFSNGHIKIGRLLARENVEVGLDVNKLVSRHFAVLAVTGAGKSNTIAVLSKEIVDNTKGTIVILDPHGEYSRLSWKNAKVNTIKATIDPAKIKVSEFATLLGVAENASLQRRFLSLAYYTVKWEARNSSKILGGIAFVDALEQKIEEWIRAYESRERGEDVVINYYDPQGNLLPRKIQSKDLDSLIRLKDYLQELKANFREFIKLGNILSEITPAMVNVIDLSGMEEDQMIALASYLLRGILKYRVRYMKAVNMGDSPKIKETKEKFPALTKPILVIVEEAHIFAPREYKTQAAHWLGKIAREGRKFGIGLGIVSQRPKKLDDDILSQTNTKIILRLVEPHDQRYVQQASEQISEDLLLDIASLGIGEAVIVGFAIPLPAMVKIYSFKEDFNGYYGGGDIDIVKEWGEIEEESEINLEDLAGE</sequence>
<comment type="similarity">
    <text evidence="1">Belongs to the HerA family.</text>
</comment>
<feature type="domain" description="Helicase HerA central" evidence="11">
    <location>
        <begin position="139"/>
        <end position="372"/>
    </location>
</feature>
<keyword evidence="3" id="KW-0378">Hydrolase</keyword>
<dbReference type="Pfam" id="PF09378">
    <property type="entry name" value="HAS-barrel"/>
    <property type="match status" value="1"/>
</dbReference>